<gene>
    <name evidence="2" type="primary">PLEST007105</name>
    <name evidence="2" type="ORF">PLESTB_000986000</name>
</gene>
<feature type="region of interest" description="Disordered" evidence="1">
    <location>
        <begin position="956"/>
        <end position="977"/>
    </location>
</feature>
<evidence type="ECO:0000256" key="1">
    <source>
        <dbReference type="SAM" id="MobiDB-lite"/>
    </source>
</evidence>
<accession>A0A9W6F4J2</accession>
<feature type="region of interest" description="Disordered" evidence="1">
    <location>
        <begin position="300"/>
        <end position="435"/>
    </location>
</feature>
<feature type="compositionally biased region" description="Pro residues" evidence="1">
    <location>
        <begin position="350"/>
        <end position="363"/>
    </location>
</feature>
<evidence type="ECO:0000313" key="3">
    <source>
        <dbReference type="Proteomes" id="UP001165080"/>
    </source>
</evidence>
<comment type="caution">
    <text evidence="2">The sequence shown here is derived from an EMBL/GenBank/DDBJ whole genome shotgun (WGS) entry which is preliminary data.</text>
</comment>
<proteinExistence type="predicted"/>
<evidence type="ECO:0000313" key="2">
    <source>
        <dbReference type="EMBL" id="GLC55426.1"/>
    </source>
</evidence>
<feature type="compositionally biased region" description="Pro residues" evidence="1">
    <location>
        <begin position="963"/>
        <end position="973"/>
    </location>
</feature>
<protein>
    <submittedName>
        <fullName evidence="2">Uncharacterized protein</fullName>
    </submittedName>
</protein>
<organism evidence="2 3">
    <name type="scientific">Pleodorina starrii</name>
    <dbReference type="NCBI Taxonomy" id="330485"/>
    <lineage>
        <taxon>Eukaryota</taxon>
        <taxon>Viridiplantae</taxon>
        <taxon>Chlorophyta</taxon>
        <taxon>core chlorophytes</taxon>
        <taxon>Chlorophyceae</taxon>
        <taxon>CS clade</taxon>
        <taxon>Chlamydomonadales</taxon>
        <taxon>Volvocaceae</taxon>
        <taxon>Pleodorina</taxon>
    </lineage>
</organism>
<keyword evidence="3" id="KW-1185">Reference proteome</keyword>
<name>A0A9W6F4J2_9CHLO</name>
<dbReference type="EMBL" id="BRXU01000013">
    <property type="protein sequence ID" value="GLC55426.1"/>
    <property type="molecule type" value="Genomic_DNA"/>
</dbReference>
<dbReference type="Proteomes" id="UP001165080">
    <property type="component" value="Unassembled WGS sequence"/>
</dbReference>
<feature type="compositionally biased region" description="Basic residues" evidence="1">
    <location>
        <begin position="380"/>
        <end position="391"/>
    </location>
</feature>
<sequence>MSRLSQPVSAGCPLGSARIPSTPLACRARLLCLPQRPLLCPSLLLTPLPGRRSGLRVFASFQTTSRPKAFVLAPSLAFGGGRQAHAKPVHLAPRADPHQAAAVNGVAGGPLRSAVTAGAVATVEAEAALEEGRSKLERDLRLQQLSYEIVELKNRSERVMQTAKEIMAVLDQSRDLMAADPALTLRQAALKAARSLGLEDPEDMADAAFEAAALEADGASPAVAAAATSVTVVAAKDATAAAAASAAADVAEKAGGSGLAAPLPLPRSSSPAGEAAAAAAWKPRVSDTIVPEGAILGAFGSGGAAPPPLQAPPDSSRVKPSGPPPAPAQSSTELAASAGTEVEAAVAMPQEPPPAPAPAPAPAPVSETPAAETLRPSFKPTRRATQKRAQRTYRAIAPPPPARVNPSFDVPEDAPSPESYLENADGRTADGRINPSFAPADAVNAGPAVAAAAAAAPPPLAAPATELPLPPAAPAVAPAAAAAAAAEPAWYNPLSWFTQRSDGNEGERAGANPSFDSSLAVVEEAAEAEPPVAAAAAVTKLPAAASAVAVEELLAAVAVAANASPVVAPAVEDAPAADEAAAAVEVTAAAIESPAATAVEVLDEVPPVAEVAEVTEPVATAAAAEIDLVAAAPMADDAPAAATAPLVIDSPAEVVVEAPAAADLSTAAEVAAEPPAAEPVAESVVESVLVADSPGEEEPGVGTAAAASSADGSEALLTGAAELLGVATRTEEFKYPKYDPLRNALADTSAPTVAAKYDMLRGLLRAGQEEAAEAEARSACVGSGAHKYDLIYDLLQSVRTSGDPDATLAASDPKYDMVWSLLNMRAPTRGSMTKYDMVDALLQAALAVSPQPGKYDPLHAVLRAEPITGSSKYCIAEALLNGDWQHPLESGLTDLPSWDPLSSVVGAAGISRAEAPEPTGGRRTVNKYDMVGLALEAVAALPEDLASGKWAASQPRDLLFSPRPSPPPPPRQPPSKYDMVGQALAAAAALPEELSSGQWAASQGRELLIDTMSRTVDEGGWGVWRRVSDGGAAALDAVGRAASSVTNTVSKAMGMPYEVAPGVVVVEERPRSASPPPGLLGGAAAAAAAVMQPAAAKVAAAAAAADSVAMRGGTEEQPAVVFQFKEVGKMKKKAESGRAAAMPVGKKRYRGIDVGNMPGPSAATSSEPLPPPAIETVPPPAAPRLDRAVVPPLRGTGRRVASAAAPVSMPELEYVDNEALHAAIVESLSSAEDAAAQAAAEPAAAAAAASDAAPASARAVVEAVAAPAPAVEPEESTAEAAAAAAEAVAAPASAAEAEESTAAAAAVAEAVAAPAAESEESTAAVAEVVAAPEAPAVMPSTAALSDLAVDLLVFMSVQGTKGGEPPALSELAALFGGPFTEVVAQVAALRRDVGLLGGRHAAVSRLVAAASASRGGGKGLWSYLYDVPDVVRDAEAAMPAFLEDCRTSYPLVQGLLATGDAAHSVSVLCALCNLVPSDDRSGW</sequence>
<reference evidence="2 3" key="1">
    <citation type="journal article" date="2023" name="Commun. Biol.">
        <title>Reorganization of the ancestral sex-determining regions during the evolution of trioecy in Pleodorina starrii.</title>
        <authorList>
            <person name="Takahashi K."/>
            <person name="Suzuki S."/>
            <person name="Kawai-Toyooka H."/>
            <person name="Yamamoto K."/>
            <person name="Hamaji T."/>
            <person name="Ootsuki R."/>
            <person name="Yamaguchi H."/>
            <person name="Kawachi M."/>
            <person name="Higashiyama T."/>
            <person name="Nozaki H."/>
        </authorList>
    </citation>
    <scope>NUCLEOTIDE SEQUENCE [LARGE SCALE GENOMIC DNA]</scope>
    <source>
        <strain evidence="2 3">NIES-4479</strain>
    </source>
</reference>